<name>A0A1T5HBL4_9BACT</name>
<dbReference type="InterPro" id="IPR003856">
    <property type="entry name" value="LPS_length_determ_N"/>
</dbReference>
<evidence type="ECO:0000256" key="11">
    <source>
        <dbReference type="ARBA" id="ARBA00022840"/>
    </source>
</evidence>
<evidence type="ECO:0000256" key="12">
    <source>
        <dbReference type="ARBA" id="ARBA00022989"/>
    </source>
</evidence>
<comment type="subcellular location">
    <subcellularLocation>
        <location evidence="1">Cell inner membrane</location>
        <topology evidence="1">Multi-pass membrane protein</topology>
    </subcellularLocation>
</comment>
<evidence type="ECO:0000259" key="19">
    <source>
        <dbReference type="Pfam" id="PF13807"/>
    </source>
</evidence>
<feature type="transmembrane region" description="Helical" evidence="16">
    <location>
        <begin position="33"/>
        <end position="52"/>
    </location>
</feature>
<dbReference type="CDD" id="cd05387">
    <property type="entry name" value="BY-kinase"/>
    <property type="match status" value="1"/>
</dbReference>
<keyword evidence="6" id="KW-0997">Cell inner membrane</keyword>
<dbReference type="Proteomes" id="UP000190897">
    <property type="component" value="Unassembled WGS sequence"/>
</dbReference>
<dbReference type="GO" id="GO:0005524">
    <property type="term" value="F:ATP binding"/>
    <property type="evidence" value="ECO:0007669"/>
    <property type="project" value="UniProtKB-KW"/>
</dbReference>
<sequence length="781" mass="87929">MQGNRPDIVTNTNSGNADKIRYALLFVQSVRTYWQWVAFCLALSLVVSFVYLRYITPQFLITASILVRDDAKGSEFGDTAFLESMGMPSVKSSVDNEVEILKSRTLMESVVEDLHLNVRYFSTGHVKTTELFDKSPFQLTLISAGNPGEVKLRTYYLTLGKKNCYKLQAGAETYEGRFKDTIKIPNGLVKLERTSNLYSPEDQYSIVIQDQEELVDQFRKALSVSPTNKLVSMINLSLDEVVPGKGEAILERLLINYFKVSIEDKNRIADSTLAFISKNLAEVSAELAANEKAIETFQTLHHITDLGENIRQLLNKSVEYEKEEYKYNVQSLTAHGLLQFLRSKPLHIVPAQLFIQDSGFLSLVEKYNTIQLALTKDLTTTNESHPNIRSQRVQLNHLREDLIANITSQLNDLRIGLTAVDSYKAGVKRKLGQIPATERQFLEAKRQQQIKQELYILLLKKRVETSISKSSTLANARIVDRPKSGSKPVKPNKQLVILMAGFIGIGFPMAVIHLKHILSTRITDKSDISAKLNVNVLAEISHKSGTDTTIYSNSQSQVAEQFRVLRTNVQFLSISKQNQVILLTSSMSGEGKSFVAANLCGSLALTGKKVLLLELDLRRPRMARDLNLNEEGFTNCLSSNLSLHEFMQAAPFKNSFDVITAGDIPPNPSELLALPKVDEMIRAIKIQYDFIILDTPPIGLVTDARLLSHLADLSLYVIRQGFTYKNQLGIIREIRDQNQLRGLHLILNDIREAPGTNYGYGYYTPKKRYLINALKRNIFKS</sequence>
<organism evidence="20 21">
    <name type="scientific">Dyadobacter psychrophilus</name>
    <dbReference type="NCBI Taxonomy" id="651661"/>
    <lineage>
        <taxon>Bacteria</taxon>
        <taxon>Pseudomonadati</taxon>
        <taxon>Bacteroidota</taxon>
        <taxon>Cytophagia</taxon>
        <taxon>Cytophagales</taxon>
        <taxon>Spirosomataceae</taxon>
        <taxon>Dyadobacter</taxon>
    </lineage>
</organism>
<dbReference type="NCBIfam" id="TIGR01007">
    <property type="entry name" value="eps_fam"/>
    <property type="match status" value="1"/>
</dbReference>
<dbReference type="Pfam" id="PF13807">
    <property type="entry name" value="GNVR"/>
    <property type="match status" value="1"/>
</dbReference>
<keyword evidence="14" id="KW-0829">Tyrosine-protein kinase</keyword>
<evidence type="ECO:0000256" key="16">
    <source>
        <dbReference type="SAM" id="Phobius"/>
    </source>
</evidence>
<evidence type="ECO:0000256" key="1">
    <source>
        <dbReference type="ARBA" id="ARBA00004429"/>
    </source>
</evidence>
<evidence type="ECO:0000259" key="18">
    <source>
        <dbReference type="Pfam" id="PF13614"/>
    </source>
</evidence>
<dbReference type="AlphaFoldDB" id="A0A1T5HBL4"/>
<dbReference type="STRING" id="651661.SAMN05660293_05252"/>
<dbReference type="Pfam" id="PF13614">
    <property type="entry name" value="AAA_31"/>
    <property type="match status" value="1"/>
</dbReference>
<dbReference type="Pfam" id="PF02706">
    <property type="entry name" value="Wzz"/>
    <property type="match status" value="1"/>
</dbReference>
<evidence type="ECO:0000256" key="10">
    <source>
        <dbReference type="ARBA" id="ARBA00022777"/>
    </source>
</evidence>
<evidence type="ECO:0000256" key="6">
    <source>
        <dbReference type="ARBA" id="ARBA00022519"/>
    </source>
</evidence>
<comment type="similarity">
    <text evidence="3">Belongs to the etk/wzc family.</text>
</comment>
<keyword evidence="9" id="KW-0547">Nucleotide-binding</keyword>
<dbReference type="Gene3D" id="3.40.50.300">
    <property type="entry name" value="P-loop containing nucleotide triphosphate hydrolases"/>
    <property type="match status" value="1"/>
</dbReference>
<keyword evidence="12 16" id="KW-1133">Transmembrane helix</keyword>
<proteinExistence type="inferred from homology"/>
<dbReference type="EMBL" id="FUZA01000010">
    <property type="protein sequence ID" value="SKC18068.1"/>
    <property type="molecule type" value="Genomic_DNA"/>
</dbReference>
<evidence type="ECO:0000313" key="21">
    <source>
        <dbReference type="Proteomes" id="UP000190897"/>
    </source>
</evidence>
<dbReference type="GO" id="GO:0004715">
    <property type="term" value="F:non-membrane spanning protein tyrosine kinase activity"/>
    <property type="evidence" value="ECO:0007669"/>
    <property type="project" value="UniProtKB-EC"/>
</dbReference>
<dbReference type="InterPro" id="IPR050445">
    <property type="entry name" value="Bact_polysacc_biosynth/exp"/>
</dbReference>
<evidence type="ECO:0000313" key="20">
    <source>
        <dbReference type="EMBL" id="SKC18068.1"/>
    </source>
</evidence>
<dbReference type="SUPFAM" id="SSF52540">
    <property type="entry name" value="P-loop containing nucleoside triphosphate hydrolases"/>
    <property type="match status" value="1"/>
</dbReference>
<evidence type="ECO:0000256" key="8">
    <source>
        <dbReference type="ARBA" id="ARBA00022692"/>
    </source>
</evidence>
<feature type="domain" description="Polysaccharide chain length determinant N-terminal" evidence="17">
    <location>
        <begin position="29"/>
        <end position="114"/>
    </location>
</feature>
<evidence type="ECO:0000256" key="2">
    <source>
        <dbReference type="ARBA" id="ARBA00007316"/>
    </source>
</evidence>
<reference evidence="21" key="1">
    <citation type="submission" date="2017-02" db="EMBL/GenBank/DDBJ databases">
        <authorList>
            <person name="Varghese N."/>
            <person name="Submissions S."/>
        </authorList>
    </citation>
    <scope>NUCLEOTIDE SEQUENCE [LARGE SCALE GENOMIC DNA]</scope>
    <source>
        <strain evidence="21">DSM 22270</strain>
    </source>
</reference>
<evidence type="ECO:0000256" key="5">
    <source>
        <dbReference type="ARBA" id="ARBA00022475"/>
    </source>
</evidence>
<dbReference type="InterPro" id="IPR005702">
    <property type="entry name" value="Wzc-like_C"/>
</dbReference>
<evidence type="ECO:0000256" key="7">
    <source>
        <dbReference type="ARBA" id="ARBA00022679"/>
    </source>
</evidence>
<comment type="similarity">
    <text evidence="2">Belongs to the CpsD/CapB family.</text>
</comment>
<evidence type="ECO:0000256" key="9">
    <source>
        <dbReference type="ARBA" id="ARBA00022741"/>
    </source>
</evidence>
<dbReference type="RefSeq" id="WP_082217681.1">
    <property type="nucleotide sequence ID" value="NZ_FUZA01000010.1"/>
</dbReference>
<dbReference type="OrthoDB" id="9794577at2"/>
<evidence type="ECO:0000256" key="13">
    <source>
        <dbReference type="ARBA" id="ARBA00023136"/>
    </source>
</evidence>
<evidence type="ECO:0000259" key="17">
    <source>
        <dbReference type="Pfam" id="PF02706"/>
    </source>
</evidence>
<keyword evidence="10" id="KW-0418">Kinase</keyword>
<evidence type="ECO:0000256" key="4">
    <source>
        <dbReference type="ARBA" id="ARBA00011903"/>
    </source>
</evidence>
<feature type="domain" description="AAA" evidence="18">
    <location>
        <begin position="579"/>
        <end position="707"/>
    </location>
</feature>
<keyword evidence="21" id="KW-1185">Reference proteome</keyword>
<keyword evidence="11" id="KW-0067">ATP-binding</keyword>
<dbReference type="PANTHER" id="PTHR32309">
    <property type="entry name" value="TYROSINE-PROTEIN KINASE"/>
    <property type="match status" value="1"/>
</dbReference>
<keyword evidence="7" id="KW-0808">Transferase</keyword>
<dbReference type="InterPro" id="IPR027417">
    <property type="entry name" value="P-loop_NTPase"/>
</dbReference>
<gene>
    <name evidence="20" type="ORF">SAMN05660293_05252</name>
</gene>
<protein>
    <recommendedName>
        <fullName evidence="4">non-specific protein-tyrosine kinase</fullName>
        <ecNumber evidence="4">2.7.10.2</ecNumber>
    </recommendedName>
</protein>
<dbReference type="InterPro" id="IPR025669">
    <property type="entry name" value="AAA_dom"/>
</dbReference>
<accession>A0A1T5HBL4</accession>
<dbReference type="EC" id="2.7.10.2" evidence="4"/>
<dbReference type="InterPro" id="IPR032807">
    <property type="entry name" value="GNVR"/>
</dbReference>
<evidence type="ECO:0000256" key="3">
    <source>
        <dbReference type="ARBA" id="ARBA00008883"/>
    </source>
</evidence>
<feature type="domain" description="Tyrosine-protein kinase G-rich" evidence="19">
    <location>
        <begin position="437"/>
        <end position="516"/>
    </location>
</feature>
<dbReference type="GO" id="GO:0005886">
    <property type="term" value="C:plasma membrane"/>
    <property type="evidence" value="ECO:0007669"/>
    <property type="project" value="UniProtKB-SubCell"/>
</dbReference>
<comment type="catalytic activity">
    <reaction evidence="15">
        <text>L-tyrosyl-[protein] + ATP = O-phospho-L-tyrosyl-[protein] + ADP + H(+)</text>
        <dbReference type="Rhea" id="RHEA:10596"/>
        <dbReference type="Rhea" id="RHEA-COMP:10136"/>
        <dbReference type="Rhea" id="RHEA-COMP:20101"/>
        <dbReference type="ChEBI" id="CHEBI:15378"/>
        <dbReference type="ChEBI" id="CHEBI:30616"/>
        <dbReference type="ChEBI" id="CHEBI:46858"/>
        <dbReference type="ChEBI" id="CHEBI:61978"/>
        <dbReference type="ChEBI" id="CHEBI:456216"/>
        <dbReference type="EC" id="2.7.10.2"/>
    </reaction>
</comment>
<evidence type="ECO:0000256" key="14">
    <source>
        <dbReference type="ARBA" id="ARBA00023137"/>
    </source>
</evidence>
<dbReference type="PANTHER" id="PTHR32309:SF13">
    <property type="entry name" value="FERRIC ENTEROBACTIN TRANSPORT PROTEIN FEPE"/>
    <property type="match status" value="1"/>
</dbReference>
<evidence type="ECO:0000256" key="15">
    <source>
        <dbReference type="ARBA" id="ARBA00051245"/>
    </source>
</evidence>
<keyword evidence="8 16" id="KW-0812">Transmembrane</keyword>
<keyword evidence="5" id="KW-1003">Cell membrane</keyword>
<keyword evidence="13 16" id="KW-0472">Membrane</keyword>